<dbReference type="GO" id="GO:0019373">
    <property type="term" value="P:epoxygenase P450 pathway"/>
    <property type="evidence" value="ECO:0007669"/>
    <property type="project" value="TreeGrafter"/>
</dbReference>
<dbReference type="CDD" id="cd11026">
    <property type="entry name" value="CYP2"/>
    <property type="match status" value="1"/>
</dbReference>
<name>A0AAD1SYE2_PELCU</name>
<dbReference type="GO" id="GO:0016712">
    <property type="term" value="F:oxidoreductase activity, acting on paired donors, with incorporation or reduction of molecular oxygen, reduced flavin or flavoprotein as one donor, and incorporation of one atom of oxygen"/>
    <property type="evidence" value="ECO:0007669"/>
    <property type="project" value="InterPro"/>
</dbReference>
<evidence type="ECO:0000256" key="2">
    <source>
        <dbReference type="ARBA" id="ARBA00004174"/>
    </source>
</evidence>
<evidence type="ECO:0000256" key="14">
    <source>
        <dbReference type="RuleBase" id="RU000461"/>
    </source>
</evidence>
<keyword evidence="7" id="KW-0256">Endoplasmic reticulum</keyword>
<evidence type="ECO:0000256" key="1">
    <source>
        <dbReference type="ARBA" id="ARBA00001971"/>
    </source>
</evidence>
<keyword evidence="5 13" id="KW-0349">Heme</keyword>
<dbReference type="InterPro" id="IPR008067">
    <property type="entry name" value="Cyt_P450_E_grp-I_CYP2A-like"/>
</dbReference>
<evidence type="ECO:0000256" key="10">
    <source>
        <dbReference type="ARBA" id="ARBA00023004"/>
    </source>
</evidence>
<evidence type="ECO:0000256" key="4">
    <source>
        <dbReference type="ARBA" id="ARBA00010617"/>
    </source>
</evidence>
<accession>A0AAD1SYE2</accession>
<keyword evidence="6 13" id="KW-0479">Metal-binding</keyword>
<feature type="binding site" description="axial binding residue" evidence="13">
    <location>
        <position position="406"/>
    </location>
    <ligand>
        <name>heme</name>
        <dbReference type="ChEBI" id="CHEBI:30413"/>
    </ligand>
    <ligandPart>
        <name>Fe</name>
        <dbReference type="ChEBI" id="CHEBI:18248"/>
    </ligandPart>
</feature>
<dbReference type="InterPro" id="IPR001128">
    <property type="entry name" value="Cyt_P450"/>
</dbReference>
<dbReference type="FunFam" id="1.10.630.10:FF:000238">
    <property type="entry name" value="Cytochrome P450 2A6"/>
    <property type="match status" value="1"/>
</dbReference>
<evidence type="ECO:0000256" key="5">
    <source>
        <dbReference type="ARBA" id="ARBA00022617"/>
    </source>
</evidence>
<dbReference type="GO" id="GO:0006805">
    <property type="term" value="P:xenobiotic metabolic process"/>
    <property type="evidence" value="ECO:0007669"/>
    <property type="project" value="TreeGrafter"/>
</dbReference>
<dbReference type="EMBL" id="OW240920">
    <property type="protein sequence ID" value="CAH2314092.1"/>
    <property type="molecule type" value="Genomic_DNA"/>
</dbReference>
<dbReference type="PRINTS" id="PR00385">
    <property type="entry name" value="P450"/>
</dbReference>
<evidence type="ECO:0000256" key="8">
    <source>
        <dbReference type="ARBA" id="ARBA00022848"/>
    </source>
</evidence>
<dbReference type="Gene3D" id="1.10.630.10">
    <property type="entry name" value="Cytochrome P450"/>
    <property type="match status" value="1"/>
</dbReference>
<dbReference type="PROSITE" id="PS00086">
    <property type="entry name" value="CYTOCHROME_P450"/>
    <property type="match status" value="1"/>
</dbReference>
<organism evidence="15 16">
    <name type="scientific">Pelobates cultripes</name>
    <name type="common">Western spadefoot toad</name>
    <dbReference type="NCBI Taxonomy" id="61616"/>
    <lineage>
        <taxon>Eukaryota</taxon>
        <taxon>Metazoa</taxon>
        <taxon>Chordata</taxon>
        <taxon>Craniata</taxon>
        <taxon>Vertebrata</taxon>
        <taxon>Euteleostomi</taxon>
        <taxon>Amphibia</taxon>
        <taxon>Batrachia</taxon>
        <taxon>Anura</taxon>
        <taxon>Pelobatoidea</taxon>
        <taxon>Pelobatidae</taxon>
        <taxon>Pelobates</taxon>
    </lineage>
</organism>
<comment type="similarity">
    <text evidence="4 14">Belongs to the cytochrome P450 family.</text>
</comment>
<proteinExistence type="inferred from homology"/>
<dbReference type="GO" id="GO:0005789">
    <property type="term" value="C:endoplasmic reticulum membrane"/>
    <property type="evidence" value="ECO:0007669"/>
    <property type="project" value="UniProtKB-SubCell"/>
</dbReference>
<keyword evidence="16" id="KW-1185">Reference proteome</keyword>
<evidence type="ECO:0000313" key="16">
    <source>
        <dbReference type="Proteomes" id="UP001295444"/>
    </source>
</evidence>
<evidence type="ECO:0000256" key="12">
    <source>
        <dbReference type="ARBA" id="ARBA00023136"/>
    </source>
</evidence>
<protein>
    <submittedName>
        <fullName evidence="15">Cytochrome P450 2H2-like</fullName>
    </submittedName>
</protein>
<gene>
    <name evidence="15" type="ORF">PECUL_23A037173</name>
</gene>
<dbReference type="Pfam" id="PF00067">
    <property type="entry name" value="p450"/>
    <property type="match status" value="1"/>
</dbReference>
<keyword evidence="10 13" id="KW-0408">Iron</keyword>
<dbReference type="InterPro" id="IPR036396">
    <property type="entry name" value="Cyt_P450_sf"/>
</dbReference>
<dbReference type="PANTHER" id="PTHR24300">
    <property type="entry name" value="CYTOCHROME P450 508A4-RELATED"/>
    <property type="match status" value="1"/>
</dbReference>
<keyword evidence="9 14" id="KW-0560">Oxidoreductase</keyword>
<dbReference type="Proteomes" id="UP001295444">
    <property type="component" value="Chromosome 09"/>
</dbReference>
<evidence type="ECO:0000256" key="13">
    <source>
        <dbReference type="PIRSR" id="PIRSR602401-1"/>
    </source>
</evidence>
<comment type="cofactor">
    <cofactor evidence="1 13">
        <name>heme</name>
        <dbReference type="ChEBI" id="CHEBI:30413"/>
    </cofactor>
</comment>
<keyword evidence="11 14" id="KW-0503">Monooxygenase</keyword>
<evidence type="ECO:0000313" key="15">
    <source>
        <dbReference type="EMBL" id="CAH2314092.1"/>
    </source>
</evidence>
<dbReference type="PRINTS" id="PR01684">
    <property type="entry name" value="EP450ICYP2A"/>
</dbReference>
<dbReference type="InterPro" id="IPR050182">
    <property type="entry name" value="Cytochrome_P450_fam2"/>
</dbReference>
<dbReference type="GO" id="GO:0020037">
    <property type="term" value="F:heme binding"/>
    <property type="evidence" value="ECO:0007669"/>
    <property type="project" value="InterPro"/>
</dbReference>
<evidence type="ECO:0000256" key="3">
    <source>
        <dbReference type="ARBA" id="ARBA00004406"/>
    </source>
</evidence>
<reference evidence="15" key="1">
    <citation type="submission" date="2022-03" db="EMBL/GenBank/DDBJ databases">
        <authorList>
            <person name="Alioto T."/>
            <person name="Alioto T."/>
            <person name="Gomez Garrido J."/>
        </authorList>
    </citation>
    <scope>NUCLEOTIDE SEQUENCE</scope>
</reference>
<dbReference type="GO" id="GO:0005506">
    <property type="term" value="F:iron ion binding"/>
    <property type="evidence" value="ECO:0007669"/>
    <property type="project" value="InterPro"/>
</dbReference>
<evidence type="ECO:0000256" key="6">
    <source>
        <dbReference type="ARBA" id="ARBA00022723"/>
    </source>
</evidence>
<dbReference type="InterPro" id="IPR002401">
    <property type="entry name" value="Cyt_P450_E_grp-I"/>
</dbReference>
<dbReference type="InterPro" id="IPR017972">
    <property type="entry name" value="Cyt_P450_CS"/>
</dbReference>
<keyword evidence="12" id="KW-0472">Membrane</keyword>
<evidence type="ECO:0000256" key="11">
    <source>
        <dbReference type="ARBA" id="ARBA00023033"/>
    </source>
</evidence>
<dbReference type="PANTHER" id="PTHR24300:SF394">
    <property type="entry name" value="CYTOCHROME P450 2H2"/>
    <property type="match status" value="1"/>
</dbReference>
<dbReference type="PRINTS" id="PR00463">
    <property type="entry name" value="EP450I"/>
</dbReference>
<sequence>MYLELLNTLNPSTLSQPPTKSLIKSTQLSEKYGPVFTIYLAKRRAIMLIGHDTVKEALVDHNDEFGNRGTSDILYLFTKDYGLVFDNGERWKTLRRFCLMTLRNFGMGKRSIEERIQEEVQCLSEVFQKYKDTSFDPANLLRKAVSNVIVSIVFGERYDYEDKAFNDILSNLREIIGLLNSSSGLLFRIFPYVAKWIPGPHQKVFTIMQRVRKFLRDQKNSHHESLDANCPRDLIDCFLIRMAQDKNNPNTEFHEENLLMTIMDLFFAGTETTSLSLRYAFLIMLKYPDIQEKIHKEIDREIGHDRCPSVEDRIKMPYTDAVIHEILRFGDTVPMGVMHTTSQDTTFRGYDIPKGTVVFPVLTSVLKDPKYYKNPQTFDPEHFLDENGCFKKNDAFMAFSAGKRVCVGEGLARMELFLFFTTILQKFTLKPTVNEKDIDISPEPGSNGTRPRLYQMYAVSRSKP</sequence>
<comment type="subcellular location">
    <subcellularLocation>
        <location evidence="3">Endoplasmic reticulum membrane</location>
        <topology evidence="3">Peripheral membrane protein</topology>
    </subcellularLocation>
    <subcellularLocation>
        <location evidence="2">Microsome membrane</location>
        <topology evidence="2">Peripheral membrane protein</topology>
    </subcellularLocation>
</comment>
<evidence type="ECO:0000256" key="9">
    <source>
        <dbReference type="ARBA" id="ARBA00023002"/>
    </source>
</evidence>
<dbReference type="SUPFAM" id="SSF48264">
    <property type="entry name" value="Cytochrome P450"/>
    <property type="match status" value="1"/>
</dbReference>
<evidence type="ECO:0000256" key="7">
    <source>
        <dbReference type="ARBA" id="ARBA00022824"/>
    </source>
</evidence>
<keyword evidence="8" id="KW-0492">Microsome</keyword>
<dbReference type="GO" id="GO:0008392">
    <property type="term" value="F:arachidonate epoxygenase activity"/>
    <property type="evidence" value="ECO:0007669"/>
    <property type="project" value="TreeGrafter"/>
</dbReference>
<dbReference type="AlphaFoldDB" id="A0AAD1SYE2"/>